<sequence>MILPPAKQPIFILDSLPKEIIYTIFDYFWAHDILYSFLDSSAYINSIILTYHNYHVNFKSILKRLFDLVCCSIRSNQITSLILSDDNETPCQSKVYFSLFPIEEFINLRAIRLSDIENGNRTSFTNIHQLKYLNYFETDTLSHLWMIETIPKLKRLIVNKFSDHDYNQENSLCAISFFYLRNLTLPYCSYNQLRQILRSAPTLTSLNISLIISDCTGIDYFAEQHQEVPLIINNLTISIHTFTRTISRLLFERFLSRMPYLQQLELNVISGGSSNLLEGNQWELFIQKYLPLLFAFNFKFKIINIDRNNYHTENILTQFRSSFWLNRNPAWYVTYDINDFILYTIPRFAPHTIKHSLLSISPHSTTLPAAQYFTYYNQINELELDANEKSSYQYTNVQRLILSITKIDENILDLSKVEFLCVKSISWSLKKLLRIIKTSMIRLYHLKIDFSFSLLELSDSDSLAQIRILDLSEFIYSCKKEDYDLSTVFPYVERLTIRITSLLQMFYLIDRLMHLSSGSFHITNDSDNTKELSTESDLHKWFTEKTKRLRKNNSFTYRLDSQSDFWIHLWMSSEIERPKKVLNMNVPSGRLMELRKKNKPCLSSRCCLLL</sequence>
<name>A0A817N3W4_9BILA</name>
<evidence type="ECO:0000259" key="1">
    <source>
        <dbReference type="PROSITE" id="PS50181"/>
    </source>
</evidence>
<dbReference type="AlphaFoldDB" id="A0A817N3W4"/>
<accession>A0A817N3W4</accession>
<reference evidence="2" key="1">
    <citation type="submission" date="2021-02" db="EMBL/GenBank/DDBJ databases">
        <authorList>
            <person name="Nowell W R."/>
        </authorList>
    </citation>
    <scope>NUCLEOTIDE SEQUENCE</scope>
</reference>
<dbReference type="OrthoDB" id="10033627at2759"/>
<dbReference type="SUPFAM" id="SSF52047">
    <property type="entry name" value="RNI-like"/>
    <property type="match status" value="1"/>
</dbReference>
<dbReference type="Proteomes" id="UP000663825">
    <property type="component" value="Unassembled WGS sequence"/>
</dbReference>
<dbReference type="InterPro" id="IPR001810">
    <property type="entry name" value="F-box_dom"/>
</dbReference>
<gene>
    <name evidence="2" type="ORF">TIS948_LOCUS6308</name>
</gene>
<feature type="domain" description="F-box" evidence="1">
    <location>
        <begin position="10"/>
        <end position="61"/>
    </location>
</feature>
<dbReference type="PROSITE" id="PS50181">
    <property type="entry name" value="FBOX"/>
    <property type="match status" value="1"/>
</dbReference>
<organism evidence="2 3">
    <name type="scientific">Rotaria socialis</name>
    <dbReference type="NCBI Taxonomy" id="392032"/>
    <lineage>
        <taxon>Eukaryota</taxon>
        <taxon>Metazoa</taxon>
        <taxon>Spiralia</taxon>
        <taxon>Gnathifera</taxon>
        <taxon>Rotifera</taxon>
        <taxon>Eurotatoria</taxon>
        <taxon>Bdelloidea</taxon>
        <taxon>Philodinida</taxon>
        <taxon>Philodinidae</taxon>
        <taxon>Rotaria</taxon>
    </lineage>
</organism>
<evidence type="ECO:0000313" key="2">
    <source>
        <dbReference type="EMBL" id="CAF3090103.1"/>
    </source>
</evidence>
<comment type="caution">
    <text evidence="2">The sequence shown here is derived from an EMBL/GenBank/DDBJ whole genome shotgun (WGS) entry which is preliminary data.</text>
</comment>
<protein>
    <recommendedName>
        <fullName evidence="1">F-box domain-containing protein</fullName>
    </recommendedName>
</protein>
<proteinExistence type="predicted"/>
<evidence type="ECO:0000313" key="3">
    <source>
        <dbReference type="Proteomes" id="UP000663825"/>
    </source>
</evidence>
<dbReference type="EMBL" id="CAJNXB010000737">
    <property type="protein sequence ID" value="CAF3090103.1"/>
    <property type="molecule type" value="Genomic_DNA"/>
</dbReference>